<protein>
    <recommendedName>
        <fullName evidence="5">Cytochrome C oxidase assembly protein</fullName>
    </recommendedName>
</protein>
<evidence type="ECO:0000313" key="4">
    <source>
        <dbReference type="Proteomes" id="UP001187221"/>
    </source>
</evidence>
<feature type="transmembrane region" description="Helical" evidence="2">
    <location>
        <begin position="49"/>
        <end position="71"/>
    </location>
</feature>
<name>A0ABQ6P722_9SPHN</name>
<dbReference type="Proteomes" id="UP001187221">
    <property type="component" value="Unassembled WGS sequence"/>
</dbReference>
<feature type="compositionally biased region" description="Low complexity" evidence="1">
    <location>
        <begin position="20"/>
        <end position="31"/>
    </location>
</feature>
<dbReference type="RefSeq" id="WP_317976167.1">
    <property type="nucleotide sequence ID" value="NZ_BTFW01000001.1"/>
</dbReference>
<evidence type="ECO:0008006" key="5">
    <source>
        <dbReference type="Google" id="ProtNLM"/>
    </source>
</evidence>
<keyword evidence="2" id="KW-0812">Transmembrane</keyword>
<accession>A0ABQ6P722</accession>
<feature type="region of interest" description="Disordered" evidence="1">
    <location>
        <begin position="1"/>
        <end position="31"/>
    </location>
</feature>
<evidence type="ECO:0000256" key="1">
    <source>
        <dbReference type="SAM" id="MobiDB-lite"/>
    </source>
</evidence>
<keyword evidence="2" id="KW-1133">Transmembrane helix</keyword>
<reference evidence="3 4" key="1">
    <citation type="submission" date="2023-06" db="EMBL/GenBank/DDBJ databases">
        <title>Draft genome sequence of Novosphingobium sp. strain IK01.</title>
        <authorList>
            <person name="Hatamoto M."/>
            <person name="Ikarashi T."/>
            <person name="Yamaguchi T."/>
        </authorList>
    </citation>
    <scope>NUCLEOTIDE SEQUENCE [LARGE SCALE GENOMIC DNA]</scope>
    <source>
        <strain evidence="3 4">IK01</strain>
    </source>
</reference>
<dbReference type="EMBL" id="BTFW01000001">
    <property type="protein sequence ID" value="GMM61053.1"/>
    <property type="molecule type" value="Genomic_DNA"/>
</dbReference>
<sequence length="77" mass="8304">MDADRPVDKVLGARKPPEAPESAPAQAPETPETFDLEAFRARQKARNRALGLLLGALVVLFFAITIAKLGVQASHRP</sequence>
<evidence type="ECO:0000256" key="2">
    <source>
        <dbReference type="SAM" id="Phobius"/>
    </source>
</evidence>
<keyword evidence="2" id="KW-0472">Membrane</keyword>
<organism evidence="3 4">
    <name type="scientific">Novosphingobium pituita</name>
    <dbReference type="NCBI Taxonomy" id="3056842"/>
    <lineage>
        <taxon>Bacteria</taxon>
        <taxon>Pseudomonadati</taxon>
        <taxon>Pseudomonadota</taxon>
        <taxon>Alphaproteobacteria</taxon>
        <taxon>Sphingomonadales</taxon>
        <taxon>Sphingomonadaceae</taxon>
        <taxon>Novosphingobium</taxon>
    </lineage>
</organism>
<proteinExistence type="predicted"/>
<gene>
    <name evidence="3" type="ORF">NUTIK01_18300</name>
</gene>
<keyword evidence="4" id="KW-1185">Reference proteome</keyword>
<evidence type="ECO:0000313" key="3">
    <source>
        <dbReference type="EMBL" id="GMM61053.1"/>
    </source>
</evidence>
<comment type="caution">
    <text evidence="3">The sequence shown here is derived from an EMBL/GenBank/DDBJ whole genome shotgun (WGS) entry which is preliminary data.</text>
</comment>